<keyword evidence="2" id="KW-1185">Reference proteome</keyword>
<accession>A0ABN7B7D1</accession>
<reference evidence="1 2" key="1">
    <citation type="submission" date="2023-09" db="EMBL/GenBank/DDBJ databases">
        <title>Nesidiocoris tenuis whole genome shotgun sequence.</title>
        <authorList>
            <person name="Shibata T."/>
            <person name="Shimoda M."/>
            <person name="Kobayashi T."/>
            <person name="Uehara T."/>
        </authorList>
    </citation>
    <scope>NUCLEOTIDE SEQUENCE [LARGE SCALE GENOMIC DNA]</scope>
    <source>
        <strain evidence="1 2">Japan</strain>
    </source>
</reference>
<protein>
    <submittedName>
        <fullName evidence="1">Uncharacterized protein</fullName>
    </submittedName>
</protein>
<sequence length="106" mass="11832">MLRTCLTLTVALKGSPLYAHLLEWLIDSPKISPLEFPMAESVCNIYRFTSAGLVCKRRADTELPHQLVSNLTNTFVPHVGNDVRVVSTNLQNMSVVTTRVCPLTYI</sequence>
<proteinExistence type="predicted"/>
<dbReference type="Proteomes" id="UP001307889">
    <property type="component" value="Chromosome 9"/>
</dbReference>
<evidence type="ECO:0000313" key="2">
    <source>
        <dbReference type="Proteomes" id="UP001307889"/>
    </source>
</evidence>
<evidence type="ECO:0000313" key="1">
    <source>
        <dbReference type="EMBL" id="BES98692.1"/>
    </source>
</evidence>
<dbReference type="EMBL" id="AP028917">
    <property type="protein sequence ID" value="BES98692.1"/>
    <property type="molecule type" value="Genomic_DNA"/>
</dbReference>
<organism evidence="1 2">
    <name type="scientific">Nesidiocoris tenuis</name>
    <dbReference type="NCBI Taxonomy" id="355587"/>
    <lineage>
        <taxon>Eukaryota</taxon>
        <taxon>Metazoa</taxon>
        <taxon>Ecdysozoa</taxon>
        <taxon>Arthropoda</taxon>
        <taxon>Hexapoda</taxon>
        <taxon>Insecta</taxon>
        <taxon>Pterygota</taxon>
        <taxon>Neoptera</taxon>
        <taxon>Paraneoptera</taxon>
        <taxon>Hemiptera</taxon>
        <taxon>Heteroptera</taxon>
        <taxon>Panheteroptera</taxon>
        <taxon>Cimicomorpha</taxon>
        <taxon>Miridae</taxon>
        <taxon>Dicyphina</taxon>
        <taxon>Nesidiocoris</taxon>
    </lineage>
</organism>
<gene>
    <name evidence="1" type="ORF">NTJ_11507</name>
</gene>
<name>A0ABN7B7D1_9HEMI</name>